<dbReference type="eggNOG" id="COG4120">
    <property type="taxonomic scope" value="Bacteria"/>
</dbReference>
<keyword evidence="5 6" id="KW-0472">Membrane</keyword>
<evidence type="ECO:0000256" key="4">
    <source>
        <dbReference type="ARBA" id="ARBA00022989"/>
    </source>
</evidence>
<dbReference type="STRING" id="871968.DESME_07130"/>
<dbReference type="PANTHER" id="PTHR32196:SF69">
    <property type="entry name" value="BRANCHED-CHAIN AMINO ACID TRANSPORT SYSTEM, PERMEASE PROTEIN"/>
    <property type="match status" value="1"/>
</dbReference>
<keyword evidence="4 6" id="KW-1133">Transmembrane helix</keyword>
<evidence type="ECO:0000313" key="7">
    <source>
        <dbReference type="EMBL" id="AHF06862.1"/>
    </source>
</evidence>
<keyword evidence="2" id="KW-1003">Cell membrane</keyword>
<dbReference type="KEGG" id="dmt:DESME_07130"/>
<dbReference type="RefSeq" id="WP_006715456.1">
    <property type="nucleotide sequence ID" value="NZ_CP007032.1"/>
</dbReference>
<evidence type="ECO:0000256" key="6">
    <source>
        <dbReference type="SAM" id="Phobius"/>
    </source>
</evidence>
<feature type="transmembrane region" description="Helical" evidence="6">
    <location>
        <begin position="59"/>
        <end position="79"/>
    </location>
</feature>
<accession>W0E7W8</accession>
<feature type="transmembrane region" description="Helical" evidence="6">
    <location>
        <begin position="6"/>
        <end position="25"/>
    </location>
</feature>
<feature type="transmembrane region" description="Helical" evidence="6">
    <location>
        <begin position="268"/>
        <end position="285"/>
    </location>
</feature>
<feature type="transmembrane region" description="Helical" evidence="6">
    <location>
        <begin position="183"/>
        <end position="201"/>
    </location>
</feature>
<gene>
    <name evidence="7" type="ORF">DESME_07130</name>
</gene>
<feature type="transmembrane region" description="Helical" evidence="6">
    <location>
        <begin position="239"/>
        <end position="262"/>
    </location>
</feature>
<organism evidence="7 8">
    <name type="scientific">Desulfitobacterium metallireducens DSM 15288</name>
    <dbReference type="NCBI Taxonomy" id="871968"/>
    <lineage>
        <taxon>Bacteria</taxon>
        <taxon>Bacillati</taxon>
        <taxon>Bacillota</taxon>
        <taxon>Clostridia</taxon>
        <taxon>Eubacteriales</taxon>
        <taxon>Desulfitobacteriaceae</taxon>
        <taxon>Desulfitobacterium</taxon>
    </lineage>
</organism>
<protein>
    <submittedName>
        <fullName evidence="7">ABC transporter permease</fullName>
    </submittedName>
</protein>
<keyword evidence="3 6" id="KW-0812">Transmembrane</keyword>
<evidence type="ECO:0000256" key="5">
    <source>
        <dbReference type="ARBA" id="ARBA00023136"/>
    </source>
</evidence>
<dbReference type="GO" id="GO:0022857">
    <property type="term" value="F:transmembrane transporter activity"/>
    <property type="evidence" value="ECO:0007669"/>
    <property type="project" value="InterPro"/>
</dbReference>
<dbReference type="HOGENOM" id="CLU_067296_0_0_9"/>
<dbReference type="AlphaFoldDB" id="W0E7W8"/>
<feature type="transmembrane region" description="Helical" evidence="6">
    <location>
        <begin position="213"/>
        <end position="232"/>
    </location>
</feature>
<evidence type="ECO:0000313" key="8">
    <source>
        <dbReference type="Proteomes" id="UP000010847"/>
    </source>
</evidence>
<proteinExistence type="predicted"/>
<feature type="transmembrane region" description="Helical" evidence="6">
    <location>
        <begin position="132"/>
        <end position="153"/>
    </location>
</feature>
<sequence length="305" mass="32234">MYSQIAMGTIEQGLMYAIMVLGVYLTFRILDYADLTVEGSFTLGGATVAILIVNGTNPWLATAVAFVAGCLAGLFTGFLHTRFKISPLLTGILTMTALYSVNLRVMGRANVSLLKGHTIFSDFKNLPNMESYGVLVLALLTIVVLGVVFYLFLKTELGLAMRATGDNELMIRSLGVNTNGMKLLGLALSNGLVALSGSFIAQNQQFADAGMGIGMIVAGLASLIIGEVLIGTSTLGRTLIAVICGGVIYRIIIAIALQLGLAPTDLKMITAFIVIIALAAPNMKFKVSALSRAGRGKETHYANSK</sequence>
<dbReference type="OrthoDB" id="9778389at2"/>
<comment type="subcellular location">
    <subcellularLocation>
        <location evidence="1">Cell membrane</location>
        <topology evidence="1">Multi-pass membrane protein</topology>
    </subcellularLocation>
</comment>
<dbReference type="PANTHER" id="PTHR32196">
    <property type="entry name" value="ABC TRANSPORTER PERMEASE PROTEIN YPHD-RELATED-RELATED"/>
    <property type="match status" value="1"/>
</dbReference>
<dbReference type="Proteomes" id="UP000010847">
    <property type="component" value="Chromosome"/>
</dbReference>
<name>W0E7W8_9FIRM</name>
<dbReference type="InterPro" id="IPR001851">
    <property type="entry name" value="ABC_transp_permease"/>
</dbReference>
<evidence type="ECO:0000256" key="1">
    <source>
        <dbReference type="ARBA" id="ARBA00004651"/>
    </source>
</evidence>
<dbReference type="GO" id="GO:0005886">
    <property type="term" value="C:plasma membrane"/>
    <property type="evidence" value="ECO:0007669"/>
    <property type="project" value="UniProtKB-SubCell"/>
</dbReference>
<dbReference type="CDD" id="cd06574">
    <property type="entry name" value="TM_PBP1_branched-chain-AA_like"/>
    <property type="match status" value="1"/>
</dbReference>
<reference evidence="7 8" key="1">
    <citation type="submission" date="2013-12" db="EMBL/GenBank/DDBJ databases">
        <authorList>
            <consortium name="DOE Joint Genome Institute"/>
            <person name="Smidt H."/>
            <person name="Huntemann M."/>
            <person name="Han J."/>
            <person name="Chen A."/>
            <person name="Kyrpides N."/>
            <person name="Mavromatis K."/>
            <person name="Markowitz V."/>
            <person name="Palaniappan K."/>
            <person name="Ivanova N."/>
            <person name="Schaumberg A."/>
            <person name="Pati A."/>
            <person name="Liolios K."/>
            <person name="Nordberg H.P."/>
            <person name="Cantor M.N."/>
            <person name="Hua S.X."/>
            <person name="Woyke T."/>
        </authorList>
    </citation>
    <scope>NUCLEOTIDE SEQUENCE [LARGE SCALE GENOMIC DNA]</scope>
    <source>
        <strain evidence="8">DSM 15288</strain>
    </source>
</reference>
<dbReference type="Pfam" id="PF02653">
    <property type="entry name" value="BPD_transp_2"/>
    <property type="match status" value="1"/>
</dbReference>
<keyword evidence="8" id="KW-1185">Reference proteome</keyword>
<evidence type="ECO:0000256" key="3">
    <source>
        <dbReference type="ARBA" id="ARBA00022692"/>
    </source>
</evidence>
<evidence type="ECO:0000256" key="2">
    <source>
        <dbReference type="ARBA" id="ARBA00022475"/>
    </source>
</evidence>
<feature type="transmembrane region" description="Helical" evidence="6">
    <location>
        <begin position="86"/>
        <end position="105"/>
    </location>
</feature>
<dbReference type="EMBL" id="CP007032">
    <property type="protein sequence ID" value="AHF06862.1"/>
    <property type="molecule type" value="Genomic_DNA"/>
</dbReference>